<organism evidence="4 5">
    <name type="scientific">Sesamum alatum</name>
    <dbReference type="NCBI Taxonomy" id="300844"/>
    <lineage>
        <taxon>Eukaryota</taxon>
        <taxon>Viridiplantae</taxon>
        <taxon>Streptophyta</taxon>
        <taxon>Embryophyta</taxon>
        <taxon>Tracheophyta</taxon>
        <taxon>Spermatophyta</taxon>
        <taxon>Magnoliopsida</taxon>
        <taxon>eudicotyledons</taxon>
        <taxon>Gunneridae</taxon>
        <taxon>Pentapetalae</taxon>
        <taxon>asterids</taxon>
        <taxon>lamiids</taxon>
        <taxon>Lamiales</taxon>
        <taxon>Pedaliaceae</taxon>
        <taxon>Sesamum</taxon>
    </lineage>
</organism>
<feature type="domain" description="CCHC-type" evidence="3">
    <location>
        <begin position="276"/>
        <end position="289"/>
    </location>
</feature>
<dbReference type="Proteomes" id="UP001293254">
    <property type="component" value="Unassembled WGS sequence"/>
</dbReference>
<dbReference type="PANTHER" id="PTHR31286">
    <property type="entry name" value="GLYCINE-RICH CELL WALL STRUCTURAL PROTEIN 1.8-LIKE"/>
    <property type="match status" value="1"/>
</dbReference>
<evidence type="ECO:0000313" key="4">
    <source>
        <dbReference type="EMBL" id="KAK4433018.1"/>
    </source>
</evidence>
<dbReference type="GO" id="GO:0003676">
    <property type="term" value="F:nucleic acid binding"/>
    <property type="evidence" value="ECO:0007669"/>
    <property type="project" value="InterPro"/>
</dbReference>
<dbReference type="InterPro" id="IPR040256">
    <property type="entry name" value="At4g02000-like"/>
</dbReference>
<reference evidence="4" key="1">
    <citation type="submission" date="2020-06" db="EMBL/GenBank/DDBJ databases">
        <authorList>
            <person name="Li T."/>
            <person name="Hu X."/>
            <person name="Zhang T."/>
            <person name="Song X."/>
            <person name="Zhang H."/>
            <person name="Dai N."/>
            <person name="Sheng W."/>
            <person name="Hou X."/>
            <person name="Wei L."/>
        </authorList>
    </citation>
    <scope>NUCLEOTIDE SEQUENCE</scope>
    <source>
        <strain evidence="4">3651</strain>
        <tissue evidence="4">Leaf</tissue>
    </source>
</reference>
<keyword evidence="1" id="KW-0862">Zinc</keyword>
<feature type="compositionally biased region" description="Polar residues" evidence="2">
    <location>
        <begin position="471"/>
        <end position="484"/>
    </location>
</feature>
<comment type="caution">
    <text evidence="4">The sequence shown here is derived from an EMBL/GenBank/DDBJ whole genome shotgun (WGS) entry which is preliminary data.</text>
</comment>
<dbReference type="AlphaFoldDB" id="A0AAE1YNS5"/>
<sequence>MNTTAPPSSLEEELGERSTKKVKFLNSAPAETSMEEDDEPLQSDKYVPMAERPSYLQKLVGKQTRLEAIKFNTRGMLNLESVEIVSPTHDYPYPKIALAEEYVKVIRTPWQETLILKLEGRTINYNILSAKINTMWHLSGDFELMDLGFSCYILKLADREKVEHILTEGPWMIYNHYFGVRKWFPEFRASRDRITTAISWVRIPELAVEYYHEEIIYSIAKSLGTPIKIDHNTFWASRGKFARLCVQTDLEKPVQYTVDVNDKLYKLVYENLPSICYSCGRVGHKDVECGFKTTNQEETPMDEMAATRESAEQGKEEQTGPTYGDWILVNRTKHKKSTNARKPVKENVDITSSNTFNVLGDEAKENNKARGQGQKESGIYNGTQQGYWTQPSSRSNFGGIGTSAKVGIQSENLNANNTWDKKNELAFSHSKVNFGTTDYSSLKVDQEFDGGKGPRNGGLGDMHVLIDHLSPPSSQQNRDPNQESTQDDKLYQESRDRNGTEQMVEAGTNAHAASIELTESNMDDERSH</sequence>
<dbReference type="GO" id="GO:0008270">
    <property type="term" value="F:zinc ion binding"/>
    <property type="evidence" value="ECO:0007669"/>
    <property type="project" value="UniProtKB-KW"/>
</dbReference>
<feature type="compositionally biased region" description="Basic and acidic residues" evidence="2">
    <location>
        <begin position="305"/>
        <end position="318"/>
    </location>
</feature>
<dbReference type="PANTHER" id="PTHR31286:SF99">
    <property type="entry name" value="DUF4283 DOMAIN-CONTAINING PROTEIN"/>
    <property type="match status" value="1"/>
</dbReference>
<protein>
    <recommendedName>
        <fullName evidence="3">CCHC-type domain-containing protein</fullName>
    </recommendedName>
</protein>
<gene>
    <name evidence="4" type="ORF">Salat_1064000</name>
</gene>
<dbReference type="PROSITE" id="PS50158">
    <property type="entry name" value="ZF_CCHC"/>
    <property type="match status" value="1"/>
</dbReference>
<keyword evidence="5" id="KW-1185">Reference proteome</keyword>
<evidence type="ECO:0000259" key="3">
    <source>
        <dbReference type="PROSITE" id="PS50158"/>
    </source>
</evidence>
<dbReference type="InterPro" id="IPR025558">
    <property type="entry name" value="DUF4283"/>
</dbReference>
<name>A0AAE1YNS5_9LAMI</name>
<feature type="region of interest" description="Disordered" evidence="2">
    <location>
        <begin position="299"/>
        <end position="322"/>
    </location>
</feature>
<keyword evidence="1" id="KW-0863">Zinc-finger</keyword>
<feature type="region of interest" description="Disordered" evidence="2">
    <location>
        <begin position="445"/>
        <end position="528"/>
    </location>
</feature>
<feature type="compositionally biased region" description="Basic and acidic residues" evidence="2">
    <location>
        <begin position="486"/>
        <end position="499"/>
    </location>
</feature>
<evidence type="ECO:0000256" key="1">
    <source>
        <dbReference type="PROSITE-ProRule" id="PRU00047"/>
    </source>
</evidence>
<dbReference type="InterPro" id="IPR001878">
    <property type="entry name" value="Znf_CCHC"/>
</dbReference>
<feature type="region of interest" description="Disordered" evidence="2">
    <location>
        <begin position="1"/>
        <end position="21"/>
    </location>
</feature>
<dbReference type="EMBL" id="JACGWO010000003">
    <property type="protein sequence ID" value="KAK4433018.1"/>
    <property type="molecule type" value="Genomic_DNA"/>
</dbReference>
<keyword evidence="1" id="KW-0479">Metal-binding</keyword>
<proteinExistence type="predicted"/>
<evidence type="ECO:0000256" key="2">
    <source>
        <dbReference type="SAM" id="MobiDB-lite"/>
    </source>
</evidence>
<evidence type="ECO:0000313" key="5">
    <source>
        <dbReference type="Proteomes" id="UP001293254"/>
    </source>
</evidence>
<reference evidence="4" key="2">
    <citation type="journal article" date="2024" name="Plant">
        <title>Genomic evolution and insights into agronomic trait innovations of Sesamum species.</title>
        <authorList>
            <person name="Miao H."/>
            <person name="Wang L."/>
            <person name="Qu L."/>
            <person name="Liu H."/>
            <person name="Sun Y."/>
            <person name="Le M."/>
            <person name="Wang Q."/>
            <person name="Wei S."/>
            <person name="Zheng Y."/>
            <person name="Lin W."/>
            <person name="Duan Y."/>
            <person name="Cao H."/>
            <person name="Xiong S."/>
            <person name="Wang X."/>
            <person name="Wei L."/>
            <person name="Li C."/>
            <person name="Ma Q."/>
            <person name="Ju M."/>
            <person name="Zhao R."/>
            <person name="Li G."/>
            <person name="Mu C."/>
            <person name="Tian Q."/>
            <person name="Mei H."/>
            <person name="Zhang T."/>
            <person name="Gao T."/>
            <person name="Zhang H."/>
        </authorList>
    </citation>
    <scope>NUCLEOTIDE SEQUENCE</scope>
    <source>
        <strain evidence="4">3651</strain>
    </source>
</reference>
<dbReference type="Pfam" id="PF14111">
    <property type="entry name" value="DUF4283"/>
    <property type="match status" value="1"/>
</dbReference>
<accession>A0AAE1YNS5</accession>